<keyword evidence="4" id="KW-1185">Reference proteome</keyword>
<dbReference type="Pfam" id="PF16455">
    <property type="entry name" value="UBD"/>
    <property type="match status" value="1"/>
</dbReference>
<sequence length="53" mass="6165">MTGSAKKIRKPKPWKHPQPITKSQLIQMREEFWDTSPHYGGRKGTVSGMLYHL</sequence>
<protein>
    <recommendedName>
        <fullName evidence="2">DC-UbP/UBTD2 N-terminal domain-containing protein</fullName>
    </recommendedName>
</protein>
<evidence type="ECO:0000313" key="3">
    <source>
        <dbReference type="EMBL" id="KAJ6301636.1"/>
    </source>
</evidence>
<reference evidence="3" key="2">
    <citation type="journal article" date="2023" name="Int. J. Mol. Sci.">
        <title>De Novo Assembly and Annotation of 11 Diverse Shrub Willow (Salix) Genomes Reveals Novel Gene Organization in Sex-Linked Regions.</title>
        <authorList>
            <person name="Hyden B."/>
            <person name="Feng K."/>
            <person name="Yates T.B."/>
            <person name="Jawdy S."/>
            <person name="Cereghino C."/>
            <person name="Smart L.B."/>
            <person name="Muchero W."/>
        </authorList>
    </citation>
    <scope>NUCLEOTIDE SEQUENCE</scope>
    <source>
        <tissue evidence="3">Shoot tip</tissue>
    </source>
</reference>
<evidence type="ECO:0000256" key="1">
    <source>
        <dbReference type="SAM" id="MobiDB-lite"/>
    </source>
</evidence>
<gene>
    <name evidence="3" type="ORF">OIU77_015861</name>
</gene>
<accession>A0ABQ8ZII6</accession>
<name>A0ABQ8ZII6_9ROSI</name>
<reference evidence="3" key="1">
    <citation type="submission" date="2022-10" db="EMBL/GenBank/DDBJ databases">
        <authorList>
            <person name="Hyden B.L."/>
            <person name="Feng K."/>
            <person name="Yates T."/>
            <person name="Jawdy S."/>
            <person name="Smart L.B."/>
            <person name="Muchero W."/>
        </authorList>
    </citation>
    <scope>NUCLEOTIDE SEQUENCE</scope>
    <source>
        <tissue evidence="3">Shoot tip</tissue>
    </source>
</reference>
<feature type="compositionally biased region" description="Basic residues" evidence="1">
    <location>
        <begin position="1"/>
        <end position="15"/>
    </location>
</feature>
<evidence type="ECO:0000259" key="2">
    <source>
        <dbReference type="Pfam" id="PF16455"/>
    </source>
</evidence>
<proteinExistence type="predicted"/>
<evidence type="ECO:0000313" key="4">
    <source>
        <dbReference type="Proteomes" id="UP001141253"/>
    </source>
</evidence>
<dbReference type="InterPro" id="IPR032752">
    <property type="entry name" value="DC-UbP/UBTD2_N"/>
</dbReference>
<dbReference type="EMBL" id="JAPFFI010000027">
    <property type="protein sequence ID" value="KAJ6301636.1"/>
    <property type="molecule type" value="Genomic_DNA"/>
</dbReference>
<dbReference type="Proteomes" id="UP001141253">
    <property type="component" value="Chromosome 16"/>
</dbReference>
<feature type="domain" description="DC-UbP/UBTD2 N-terminal" evidence="2">
    <location>
        <begin position="5"/>
        <end position="43"/>
    </location>
</feature>
<dbReference type="PANTHER" id="PTHR13609">
    <property type="entry name" value="UBIQUITIN DOMAIN CONTAINING 1 PROTEIN-RELATED"/>
    <property type="match status" value="1"/>
</dbReference>
<organism evidence="3 4">
    <name type="scientific">Salix suchowensis</name>
    <dbReference type="NCBI Taxonomy" id="1278906"/>
    <lineage>
        <taxon>Eukaryota</taxon>
        <taxon>Viridiplantae</taxon>
        <taxon>Streptophyta</taxon>
        <taxon>Embryophyta</taxon>
        <taxon>Tracheophyta</taxon>
        <taxon>Spermatophyta</taxon>
        <taxon>Magnoliopsida</taxon>
        <taxon>eudicotyledons</taxon>
        <taxon>Gunneridae</taxon>
        <taxon>Pentapetalae</taxon>
        <taxon>rosids</taxon>
        <taxon>fabids</taxon>
        <taxon>Malpighiales</taxon>
        <taxon>Salicaceae</taxon>
        <taxon>Saliceae</taxon>
        <taxon>Salix</taxon>
    </lineage>
</organism>
<feature type="region of interest" description="Disordered" evidence="1">
    <location>
        <begin position="1"/>
        <end position="21"/>
    </location>
</feature>
<comment type="caution">
    <text evidence="3">The sequence shown here is derived from an EMBL/GenBank/DDBJ whole genome shotgun (WGS) entry which is preliminary data.</text>
</comment>
<dbReference type="InterPro" id="IPR039869">
    <property type="entry name" value="UBTD1/2"/>
</dbReference>